<dbReference type="InterPro" id="IPR020846">
    <property type="entry name" value="MFS_dom"/>
</dbReference>
<evidence type="ECO:0000256" key="5">
    <source>
        <dbReference type="ARBA" id="ARBA00023136"/>
    </source>
</evidence>
<dbReference type="PANTHER" id="PTHR43791">
    <property type="entry name" value="PERMEASE-RELATED"/>
    <property type="match status" value="1"/>
</dbReference>
<reference evidence="8" key="1">
    <citation type="submission" date="2022-10" db="EMBL/GenBank/DDBJ databases">
        <title>Culturing micro-colonial fungi from biological soil crusts in the Mojave desert and describing Neophaeococcomyces mojavensis, and introducing the new genera and species Taxawa tesnikishii.</title>
        <authorList>
            <person name="Kurbessoian T."/>
            <person name="Stajich J.E."/>
        </authorList>
    </citation>
    <scope>NUCLEOTIDE SEQUENCE</scope>
    <source>
        <strain evidence="8">TK_41</strain>
    </source>
</reference>
<dbReference type="GO" id="GO:0022857">
    <property type="term" value="F:transmembrane transporter activity"/>
    <property type="evidence" value="ECO:0007669"/>
    <property type="project" value="InterPro"/>
</dbReference>
<keyword evidence="3 6" id="KW-0812">Transmembrane</keyword>
<dbReference type="Proteomes" id="UP001172673">
    <property type="component" value="Unassembled WGS sequence"/>
</dbReference>
<dbReference type="SUPFAM" id="SSF103473">
    <property type="entry name" value="MFS general substrate transporter"/>
    <property type="match status" value="1"/>
</dbReference>
<evidence type="ECO:0000256" key="1">
    <source>
        <dbReference type="ARBA" id="ARBA00004141"/>
    </source>
</evidence>
<sequence length="275" mass="30735">MAANHFDKGNAVEHVDASNGKEVFIDETTLDPELHVAATLQHGSDLDEKEYKRVMRKVDWRLMPPLALLYAWALIDRVNLSSIQIGGLAADLGTDKGNRYALITMIFFITSVLFDYPSNLALRKFGPQKWLGFIGFSWGCLTIAMGFTHSWKSILVLRVIFGAFEAGLSPGCIYLMSCWYPRFEVQKRFSFWAAGAILCSGISSLLVYGIEKVGTVDGLHPWRWVYIIEGIVSACVGLHCGVILIDFPDRAVRPRLFGRKVFLTPDEASIVLARL</sequence>
<keyword evidence="2" id="KW-0813">Transport</keyword>
<dbReference type="InterPro" id="IPR036259">
    <property type="entry name" value="MFS_trans_sf"/>
</dbReference>
<protein>
    <recommendedName>
        <fullName evidence="7">Major facilitator superfamily (MFS) profile domain-containing protein</fullName>
    </recommendedName>
</protein>
<keyword evidence="5 6" id="KW-0472">Membrane</keyword>
<dbReference type="FunFam" id="1.20.1250.20:FF:000018">
    <property type="entry name" value="MFS transporter permease"/>
    <property type="match status" value="1"/>
</dbReference>
<dbReference type="GO" id="GO:0016020">
    <property type="term" value="C:membrane"/>
    <property type="evidence" value="ECO:0007669"/>
    <property type="project" value="UniProtKB-SubCell"/>
</dbReference>
<accession>A0AA38XER5</accession>
<dbReference type="PROSITE" id="PS50850">
    <property type="entry name" value="MFS"/>
    <property type="match status" value="1"/>
</dbReference>
<feature type="transmembrane region" description="Helical" evidence="6">
    <location>
        <begin position="100"/>
        <end position="118"/>
    </location>
</feature>
<feature type="domain" description="Major facilitator superfamily (MFS) profile" evidence="7">
    <location>
        <begin position="62"/>
        <end position="275"/>
    </location>
</feature>
<comment type="caution">
    <text evidence="8">The sequence shown here is derived from an EMBL/GenBank/DDBJ whole genome shotgun (WGS) entry which is preliminary data.</text>
</comment>
<name>A0AA38XER5_9EURO</name>
<keyword evidence="4 6" id="KW-1133">Transmembrane helix</keyword>
<dbReference type="EMBL" id="JAPDRK010000005">
    <property type="protein sequence ID" value="KAJ9612133.1"/>
    <property type="molecule type" value="Genomic_DNA"/>
</dbReference>
<organism evidence="8 9">
    <name type="scientific">Cladophialophora chaetospira</name>
    <dbReference type="NCBI Taxonomy" id="386627"/>
    <lineage>
        <taxon>Eukaryota</taxon>
        <taxon>Fungi</taxon>
        <taxon>Dikarya</taxon>
        <taxon>Ascomycota</taxon>
        <taxon>Pezizomycotina</taxon>
        <taxon>Eurotiomycetes</taxon>
        <taxon>Chaetothyriomycetidae</taxon>
        <taxon>Chaetothyriales</taxon>
        <taxon>Herpotrichiellaceae</taxon>
        <taxon>Cladophialophora</taxon>
    </lineage>
</organism>
<evidence type="ECO:0000256" key="4">
    <source>
        <dbReference type="ARBA" id="ARBA00022989"/>
    </source>
</evidence>
<comment type="subcellular location">
    <subcellularLocation>
        <location evidence="1">Membrane</location>
        <topology evidence="1">Multi-pass membrane protein</topology>
    </subcellularLocation>
</comment>
<feature type="transmembrane region" description="Helical" evidence="6">
    <location>
        <begin position="189"/>
        <end position="210"/>
    </location>
</feature>
<proteinExistence type="predicted"/>
<evidence type="ECO:0000256" key="2">
    <source>
        <dbReference type="ARBA" id="ARBA00022448"/>
    </source>
</evidence>
<evidence type="ECO:0000259" key="7">
    <source>
        <dbReference type="PROSITE" id="PS50850"/>
    </source>
</evidence>
<evidence type="ECO:0000256" key="3">
    <source>
        <dbReference type="ARBA" id="ARBA00022692"/>
    </source>
</evidence>
<keyword evidence="9" id="KW-1185">Reference proteome</keyword>
<feature type="transmembrane region" description="Helical" evidence="6">
    <location>
        <begin position="222"/>
        <end position="245"/>
    </location>
</feature>
<evidence type="ECO:0000313" key="8">
    <source>
        <dbReference type="EMBL" id="KAJ9612133.1"/>
    </source>
</evidence>
<dbReference type="InterPro" id="IPR011701">
    <property type="entry name" value="MFS"/>
</dbReference>
<dbReference type="Gene3D" id="1.20.1250.20">
    <property type="entry name" value="MFS general substrate transporter like domains"/>
    <property type="match status" value="1"/>
</dbReference>
<feature type="transmembrane region" description="Helical" evidence="6">
    <location>
        <begin position="130"/>
        <end position="149"/>
    </location>
</feature>
<gene>
    <name evidence="8" type="ORF">H2200_003730</name>
</gene>
<dbReference type="AlphaFoldDB" id="A0AA38XER5"/>
<dbReference type="Pfam" id="PF07690">
    <property type="entry name" value="MFS_1"/>
    <property type="match status" value="1"/>
</dbReference>
<feature type="transmembrane region" description="Helical" evidence="6">
    <location>
        <begin position="62"/>
        <end position="80"/>
    </location>
</feature>
<feature type="transmembrane region" description="Helical" evidence="6">
    <location>
        <begin position="155"/>
        <end position="177"/>
    </location>
</feature>
<evidence type="ECO:0000313" key="9">
    <source>
        <dbReference type="Proteomes" id="UP001172673"/>
    </source>
</evidence>
<evidence type="ECO:0000256" key="6">
    <source>
        <dbReference type="SAM" id="Phobius"/>
    </source>
</evidence>
<dbReference type="PANTHER" id="PTHR43791:SF3">
    <property type="entry name" value="MAJOR FACILITATOR SUPERFAMILY (MFS) PROFILE DOMAIN-CONTAINING PROTEIN"/>
    <property type="match status" value="1"/>
</dbReference>